<proteinExistence type="predicted"/>
<name>A0A8S9RSV3_BRACR</name>
<evidence type="ECO:0000313" key="2">
    <source>
        <dbReference type="Proteomes" id="UP000712600"/>
    </source>
</evidence>
<gene>
    <name evidence="1" type="ORF">F2Q69_00032559</name>
</gene>
<comment type="caution">
    <text evidence="1">The sequence shown here is derived from an EMBL/GenBank/DDBJ whole genome shotgun (WGS) entry which is preliminary data.</text>
</comment>
<dbReference type="EMBL" id="QGKX02000088">
    <property type="protein sequence ID" value="KAF3583543.1"/>
    <property type="molecule type" value="Genomic_DNA"/>
</dbReference>
<reference evidence="1" key="1">
    <citation type="submission" date="2019-12" db="EMBL/GenBank/DDBJ databases">
        <title>Genome sequencing and annotation of Brassica cretica.</title>
        <authorList>
            <person name="Studholme D.J."/>
            <person name="Sarris P."/>
        </authorList>
    </citation>
    <scope>NUCLEOTIDE SEQUENCE</scope>
    <source>
        <strain evidence="1">PFS-109/04</strain>
        <tissue evidence="1">Leaf</tissue>
    </source>
</reference>
<evidence type="ECO:0000313" key="1">
    <source>
        <dbReference type="EMBL" id="KAF3583543.1"/>
    </source>
</evidence>
<sequence>MWQPDNNSFQCFIDNGKTIWISTGFGLYNQLALYSKNMETRSASVYKLAKFLGQVSNASSFQSLKLAGSTMLRMAKLCISQKLHLTCPLSRGTLDKPFVEESDLSALTGAPMINSTPC</sequence>
<dbReference type="AlphaFoldDB" id="A0A8S9RSV3"/>
<dbReference type="Proteomes" id="UP000712600">
    <property type="component" value="Unassembled WGS sequence"/>
</dbReference>
<protein>
    <submittedName>
        <fullName evidence="1">Uncharacterized protein</fullName>
    </submittedName>
</protein>
<accession>A0A8S9RSV3</accession>
<organism evidence="1 2">
    <name type="scientific">Brassica cretica</name>
    <name type="common">Mustard</name>
    <dbReference type="NCBI Taxonomy" id="69181"/>
    <lineage>
        <taxon>Eukaryota</taxon>
        <taxon>Viridiplantae</taxon>
        <taxon>Streptophyta</taxon>
        <taxon>Embryophyta</taxon>
        <taxon>Tracheophyta</taxon>
        <taxon>Spermatophyta</taxon>
        <taxon>Magnoliopsida</taxon>
        <taxon>eudicotyledons</taxon>
        <taxon>Gunneridae</taxon>
        <taxon>Pentapetalae</taxon>
        <taxon>rosids</taxon>
        <taxon>malvids</taxon>
        <taxon>Brassicales</taxon>
        <taxon>Brassicaceae</taxon>
        <taxon>Brassiceae</taxon>
        <taxon>Brassica</taxon>
    </lineage>
</organism>